<dbReference type="Proteomes" id="UP000619293">
    <property type="component" value="Unassembled WGS sequence"/>
</dbReference>
<name>A0A8J3NUN4_9ACTN</name>
<accession>A0A8J3NUN4</accession>
<evidence type="ECO:0000256" key="1">
    <source>
        <dbReference type="ARBA" id="ARBA00023115"/>
    </source>
</evidence>
<evidence type="ECO:0000313" key="3">
    <source>
        <dbReference type="Proteomes" id="UP000619293"/>
    </source>
</evidence>
<dbReference type="Gene3D" id="3.40.50.150">
    <property type="entry name" value="Vaccinia Virus protein VP39"/>
    <property type="match status" value="1"/>
</dbReference>
<keyword evidence="1" id="KW-0620">Polyamine biosynthesis</keyword>
<dbReference type="PANTHER" id="PTHR43317:SF1">
    <property type="entry name" value="THERMOSPERMINE SYNTHASE ACAULIS5"/>
    <property type="match status" value="1"/>
</dbReference>
<gene>
    <name evidence="2" type="ORF">Cch02nite_64700</name>
</gene>
<comment type="caution">
    <text evidence="2">The sequence shown here is derived from an EMBL/GenBank/DDBJ whole genome shotgun (WGS) entry which is preliminary data.</text>
</comment>
<dbReference type="RefSeq" id="WP_203736605.1">
    <property type="nucleotide sequence ID" value="NZ_BAAALB010000027.1"/>
</dbReference>
<keyword evidence="3" id="KW-1185">Reference proteome</keyword>
<dbReference type="EMBL" id="BONG01000055">
    <property type="protein sequence ID" value="GIF93026.1"/>
    <property type="molecule type" value="Genomic_DNA"/>
</dbReference>
<protein>
    <recommendedName>
        <fullName evidence="4">Spermine/spermidine synthase</fullName>
    </recommendedName>
</protein>
<evidence type="ECO:0000313" key="2">
    <source>
        <dbReference type="EMBL" id="GIF93026.1"/>
    </source>
</evidence>
<sequence length="270" mass="28534">MAKPVRRPAPIIEQVESGTAELVPDPHRPGAWTLFVDDAAQSYVHLPNPTHLEFGYVRRIASIIDTAAPAATPLRVLHLGAGALTLPRYVAATRPDSSQLVIEYDRKLLALVRRALPLPDGDLKVRVADATTATAALGTGEFDLVIADVYQGDQTPAAVTTAGFAADVARVLQPGGLYAANILDTPPFTTTRLQAAIARTAFADVCLIGDADMDRHGGQRNVILAAATTPGRLPLAGLARGLNRPPRGRLLHGPDLDRSIGAVQARATHP</sequence>
<reference evidence="2 3" key="1">
    <citation type="submission" date="2021-01" db="EMBL/GenBank/DDBJ databases">
        <title>Whole genome shotgun sequence of Catellatospora chokoriensis NBRC 107358.</title>
        <authorList>
            <person name="Komaki H."/>
            <person name="Tamura T."/>
        </authorList>
    </citation>
    <scope>NUCLEOTIDE SEQUENCE [LARGE SCALE GENOMIC DNA]</scope>
    <source>
        <strain evidence="2 3">NBRC 107358</strain>
    </source>
</reference>
<dbReference type="NCBIfam" id="NF037959">
    <property type="entry name" value="MFS_SpdSyn"/>
    <property type="match status" value="1"/>
</dbReference>
<dbReference type="InterPro" id="IPR029063">
    <property type="entry name" value="SAM-dependent_MTases_sf"/>
</dbReference>
<proteinExistence type="predicted"/>
<dbReference type="SUPFAM" id="SSF53335">
    <property type="entry name" value="S-adenosyl-L-methionine-dependent methyltransferases"/>
    <property type="match status" value="1"/>
</dbReference>
<dbReference type="AlphaFoldDB" id="A0A8J3NUN4"/>
<evidence type="ECO:0008006" key="4">
    <source>
        <dbReference type="Google" id="ProtNLM"/>
    </source>
</evidence>
<dbReference type="PANTHER" id="PTHR43317">
    <property type="entry name" value="THERMOSPERMINE SYNTHASE ACAULIS5"/>
    <property type="match status" value="1"/>
</dbReference>
<dbReference type="GO" id="GO:0006596">
    <property type="term" value="P:polyamine biosynthetic process"/>
    <property type="evidence" value="ECO:0007669"/>
    <property type="project" value="UniProtKB-KW"/>
</dbReference>
<organism evidence="2 3">
    <name type="scientific">Catellatospora chokoriensis</name>
    <dbReference type="NCBI Taxonomy" id="310353"/>
    <lineage>
        <taxon>Bacteria</taxon>
        <taxon>Bacillati</taxon>
        <taxon>Actinomycetota</taxon>
        <taxon>Actinomycetes</taxon>
        <taxon>Micromonosporales</taxon>
        <taxon>Micromonosporaceae</taxon>
        <taxon>Catellatospora</taxon>
    </lineage>
</organism>